<evidence type="ECO:0000313" key="2">
    <source>
        <dbReference type="Proteomes" id="UP000001194"/>
    </source>
</evidence>
<keyword evidence="2" id="KW-1185">Reference proteome</keyword>
<sequence length="276" mass="31171">MWTDNSFIISNIILNLYHIPGFLDHNSRPAGQTNQPTPYGRFKSCSPLGWETRLFTILSASSDARATDRSNYPDLAQKIFFGRHGCNSSHTTINNDDLTSLLAKAHLTGMSAVILVILPLRLLKKHIPVSSTNRDDDRLLRMRLPSKRTTPSTSPMSAMRWEKARTVVNTSPYRIRTEIWLRLYGKGWQVWSSMALYGVRILDSHARNPYHARPITWDVSRGSNLGHGRVANLSWPIGASHGHLWPYVEPELLLMMEFCLDSAAHQCHSGVITAIN</sequence>
<dbReference type="KEGG" id="lbc:LACBIDRAFT_331433"/>
<dbReference type="HOGENOM" id="CLU_1008547_0_0_1"/>
<dbReference type="RefSeq" id="XP_001885826.1">
    <property type="nucleotide sequence ID" value="XM_001885791.1"/>
</dbReference>
<dbReference type="EMBL" id="DS547124">
    <property type="protein sequence ID" value="EDR03370.1"/>
    <property type="molecule type" value="Genomic_DNA"/>
</dbReference>
<dbReference type="AlphaFoldDB" id="B0DPG6"/>
<dbReference type="Proteomes" id="UP000001194">
    <property type="component" value="Unassembled WGS sequence"/>
</dbReference>
<organism evidence="2">
    <name type="scientific">Laccaria bicolor (strain S238N-H82 / ATCC MYA-4686)</name>
    <name type="common">Bicoloured deceiver</name>
    <name type="synonym">Laccaria laccata var. bicolor</name>
    <dbReference type="NCBI Taxonomy" id="486041"/>
    <lineage>
        <taxon>Eukaryota</taxon>
        <taxon>Fungi</taxon>
        <taxon>Dikarya</taxon>
        <taxon>Basidiomycota</taxon>
        <taxon>Agaricomycotina</taxon>
        <taxon>Agaricomycetes</taxon>
        <taxon>Agaricomycetidae</taxon>
        <taxon>Agaricales</taxon>
        <taxon>Agaricineae</taxon>
        <taxon>Hydnangiaceae</taxon>
        <taxon>Laccaria</taxon>
    </lineage>
</organism>
<name>B0DPG6_LACBS</name>
<reference evidence="1 2" key="1">
    <citation type="journal article" date="2008" name="Nature">
        <title>The genome of Laccaria bicolor provides insights into mycorrhizal symbiosis.</title>
        <authorList>
            <person name="Martin F."/>
            <person name="Aerts A."/>
            <person name="Ahren D."/>
            <person name="Brun A."/>
            <person name="Danchin E.G.J."/>
            <person name="Duchaussoy F."/>
            <person name="Gibon J."/>
            <person name="Kohler A."/>
            <person name="Lindquist E."/>
            <person name="Pereda V."/>
            <person name="Salamov A."/>
            <person name="Shapiro H.J."/>
            <person name="Wuyts J."/>
            <person name="Blaudez D."/>
            <person name="Buee M."/>
            <person name="Brokstein P."/>
            <person name="Canbaeck B."/>
            <person name="Cohen D."/>
            <person name="Courty P.E."/>
            <person name="Coutinho P.M."/>
            <person name="Delaruelle C."/>
            <person name="Detter J.C."/>
            <person name="Deveau A."/>
            <person name="DiFazio S."/>
            <person name="Duplessis S."/>
            <person name="Fraissinet-Tachet L."/>
            <person name="Lucic E."/>
            <person name="Frey-Klett P."/>
            <person name="Fourrey C."/>
            <person name="Feussner I."/>
            <person name="Gay G."/>
            <person name="Grimwood J."/>
            <person name="Hoegger P.J."/>
            <person name="Jain P."/>
            <person name="Kilaru S."/>
            <person name="Labbe J."/>
            <person name="Lin Y.C."/>
            <person name="Legue V."/>
            <person name="Le Tacon F."/>
            <person name="Marmeisse R."/>
            <person name="Melayah D."/>
            <person name="Montanini B."/>
            <person name="Muratet M."/>
            <person name="Nehls U."/>
            <person name="Niculita-Hirzel H."/>
            <person name="Oudot-Le Secq M.P."/>
            <person name="Peter M."/>
            <person name="Quesneville H."/>
            <person name="Rajashekar B."/>
            <person name="Reich M."/>
            <person name="Rouhier N."/>
            <person name="Schmutz J."/>
            <person name="Yin T."/>
            <person name="Chalot M."/>
            <person name="Henrissat B."/>
            <person name="Kuees U."/>
            <person name="Lucas S."/>
            <person name="Van de Peer Y."/>
            <person name="Podila G.K."/>
            <person name="Polle A."/>
            <person name="Pukkila P.J."/>
            <person name="Richardson P.M."/>
            <person name="Rouze P."/>
            <person name="Sanders I.R."/>
            <person name="Stajich J.E."/>
            <person name="Tunlid A."/>
            <person name="Tuskan G."/>
            <person name="Grigoriev I.V."/>
        </authorList>
    </citation>
    <scope>NUCLEOTIDE SEQUENCE [LARGE SCALE GENOMIC DNA]</scope>
    <source>
        <strain evidence="2">S238N-H82 / ATCC MYA-4686</strain>
    </source>
</reference>
<protein>
    <submittedName>
        <fullName evidence="1">Predicted protein</fullName>
    </submittedName>
</protein>
<dbReference type="InParanoid" id="B0DPG6"/>
<dbReference type="GeneID" id="6081525"/>
<evidence type="ECO:0000313" key="1">
    <source>
        <dbReference type="EMBL" id="EDR03370.1"/>
    </source>
</evidence>
<gene>
    <name evidence="1" type="ORF">LACBIDRAFT_331433</name>
</gene>
<accession>B0DPG6</accession>
<proteinExistence type="predicted"/>